<accession>A0A8J5L7E3</accession>
<dbReference type="AlphaFoldDB" id="A0A8J5L7E3"/>
<organism evidence="1 2">
    <name type="scientific">Zingiber officinale</name>
    <name type="common">Ginger</name>
    <name type="synonym">Amomum zingiber</name>
    <dbReference type="NCBI Taxonomy" id="94328"/>
    <lineage>
        <taxon>Eukaryota</taxon>
        <taxon>Viridiplantae</taxon>
        <taxon>Streptophyta</taxon>
        <taxon>Embryophyta</taxon>
        <taxon>Tracheophyta</taxon>
        <taxon>Spermatophyta</taxon>
        <taxon>Magnoliopsida</taxon>
        <taxon>Liliopsida</taxon>
        <taxon>Zingiberales</taxon>
        <taxon>Zingiberaceae</taxon>
        <taxon>Zingiber</taxon>
    </lineage>
</organism>
<evidence type="ECO:0000313" key="2">
    <source>
        <dbReference type="Proteomes" id="UP000734854"/>
    </source>
</evidence>
<protein>
    <submittedName>
        <fullName evidence="1">Uncharacterized protein</fullName>
    </submittedName>
</protein>
<dbReference type="Proteomes" id="UP000734854">
    <property type="component" value="Unassembled WGS sequence"/>
</dbReference>
<dbReference type="EMBL" id="JACMSC010000010">
    <property type="protein sequence ID" value="KAG6503545.1"/>
    <property type="molecule type" value="Genomic_DNA"/>
</dbReference>
<proteinExistence type="predicted"/>
<sequence length="404" mass="45720">MKTGEINQIKLQGIRRNEQLQIDPRDLKIWMRKVDDEGGEWSIEGEALDSSALVGDGRTSDDGVAGWMNDVESPELEGMVHGTSTPTENDVAPNKCRITAANFSFWTEFQKPLLEIQQHQFRKYSCMIATALNADSNIEISCLFYMFVPYTSVKFDFEYSKINDEDHHGFDVKDSKYGSFDSVTLQTDNEHMEIRNVACENYGNLMVHEASDIQNSDSDFYNRGSKPTKLSCNDEYSELGNISCEVSAIYLPVQNSKLECVDEQSQDTMSTDGSIEPDENDEFGDFDPYLFIRDLPELSAVVPRFRPFLLPKQTRSCPSTTLVLDLDDTKTDIDDHGIVVSAGQWHSYRELIRSDHSLEASCCLLIRELCFGDSASISDLWLCPSNQPNKHKQFEGTLIEPLQT</sequence>
<keyword evidence="2" id="KW-1185">Reference proteome</keyword>
<reference evidence="1 2" key="1">
    <citation type="submission" date="2020-08" db="EMBL/GenBank/DDBJ databases">
        <title>Plant Genome Project.</title>
        <authorList>
            <person name="Zhang R.-G."/>
        </authorList>
    </citation>
    <scope>NUCLEOTIDE SEQUENCE [LARGE SCALE GENOMIC DNA]</scope>
    <source>
        <tissue evidence="1">Rhizome</tissue>
    </source>
</reference>
<evidence type="ECO:0000313" key="1">
    <source>
        <dbReference type="EMBL" id="KAG6503545.1"/>
    </source>
</evidence>
<gene>
    <name evidence="1" type="ORF">ZIOFF_035861</name>
</gene>
<name>A0A8J5L7E3_ZINOF</name>
<comment type="caution">
    <text evidence="1">The sequence shown here is derived from an EMBL/GenBank/DDBJ whole genome shotgun (WGS) entry which is preliminary data.</text>
</comment>